<feature type="transmembrane region" description="Helical" evidence="2">
    <location>
        <begin position="1393"/>
        <end position="1416"/>
    </location>
</feature>
<dbReference type="CDD" id="cd00064">
    <property type="entry name" value="FU"/>
    <property type="match status" value="1"/>
</dbReference>
<evidence type="ECO:0000256" key="2">
    <source>
        <dbReference type="SAM" id="Phobius"/>
    </source>
</evidence>
<dbReference type="SUPFAM" id="SSF57184">
    <property type="entry name" value="Growth factor receptor domain"/>
    <property type="match status" value="1"/>
</dbReference>
<dbReference type="InterPro" id="IPR006212">
    <property type="entry name" value="Furin_repeat"/>
</dbReference>
<keyword evidence="2" id="KW-1133">Transmembrane helix</keyword>
<organism evidence="4">
    <name type="scientific">Tetrahymena thermophila</name>
    <dbReference type="NCBI Taxonomy" id="5911"/>
    <lineage>
        <taxon>Eukaryota</taxon>
        <taxon>Sar</taxon>
        <taxon>Alveolata</taxon>
        <taxon>Ciliophora</taxon>
        <taxon>Intramacronucleata</taxon>
        <taxon>Oligohymenophorea</taxon>
        <taxon>Hymenostomatida</taxon>
        <taxon>Tetrahymenina</taxon>
        <taxon>Tetrahymenidae</taxon>
        <taxon>Tetrahymena</taxon>
    </lineage>
</organism>
<evidence type="ECO:0000256" key="1">
    <source>
        <dbReference type="SAM" id="MobiDB-lite"/>
    </source>
</evidence>
<keyword evidence="2" id="KW-0812">Transmembrane</keyword>
<feature type="region of interest" description="Disordered" evidence="1">
    <location>
        <begin position="1666"/>
        <end position="1735"/>
    </location>
</feature>
<feature type="region of interest" description="Disordered" evidence="1">
    <location>
        <begin position="1613"/>
        <end position="1635"/>
    </location>
</feature>
<accession>M1JUD5</accession>
<feature type="region of interest" description="Disordered" evidence="1">
    <location>
        <begin position="1150"/>
        <end position="1208"/>
    </location>
</feature>
<reference evidence="4" key="1">
    <citation type="journal article" date="2013" name="PLoS Biol.">
        <title>Selecting One of Several Mating Types through Gene Segment Joining and Deletion in Tetrahymena thermophila.</title>
        <authorList>
            <person name="Cervantes M.D."/>
            <person name="Hamilton E.P."/>
            <person name="Xiong J."/>
            <person name="Lawson M.J."/>
            <person name="Yuan D."/>
            <person name="Hadjithomas M."/>
            <person name="Miao W."/>
            <person name="Orias E."/>
        </authorList>
    </citation>
    <scope>NUCLEOTIDE SEQUENCE</scope>
    <source>
        <strain evidence="4">SB1969</strain>
    </source>
</reference>
<dbReference type="InterPro" id="IPR009030">
    <property type="entry name" value="Growth_fac_rcpt_cys_sf"/>
</dbReference>
<feature type="transmembrane region" description="Helical" evidence="2">
    <location>
        <begin position="1484"/>
        <end position="1504"/>
    </location>
</feature>
<keyword evidence="3" id="KW-0732">Signal</keyword>
<feature type="compositionally biased region" description="Polar residues" evidence="1">
    <location>
        <begin position="1161"/>
        <end position="1170"/>
    </location>
</feature>
<sequence>MNRAIEFLFLVILIIPIIKGQLQCYQVNLNQSQQQIKQLPLNQRDGNPVIVQTNYFGFEMLLGQDSDLNQLTFTFTEVFLTSNRNIISNQTIFYGNIVDPPYSIINQVKYILILVNYQQFMQNFQQSYSTLCGISQYSQLVQKEFVQVNSQNKQFIVSTVLSSQISDQATLTIQYPTSFASQSQTTSNLGCQLYTDYGNLNSCSFSTNSSSGLSIVSFDLTNLNFYQQNISASVILNYSTFNQQMLLKPQFKLTLLNQYSYAIGGTPTFSILDQRICQQTGFSSILSPSILKLNQQDKLQINFTPVSNNITRLIFEFNQQIIPKFNLTKIFITLADSSLTNSVITQCYKAYLTMIVCDLEFQLTFDITKSIYVILPYLQIPSLVTLNALTLSFKYFTDSNIQNCYATNFTLQYQAIVAQNPLSVLYNNGSLSITLFDTISLDNSMVINLSISNQLQFSVSSQLIQVSGISNLSQMTYKSQQSLQISQIAQQKSQQFAYGISFQLTQLSQSSIFCNFSNPYSVQIQIINSFGNLILTGSIPIQIQPYPITILSLNPIYMPNSDSQQMQNSSKISQQILEVNFLLSGNYIPQSSAFVFYLPPQLIRDSRISNVQVDILNQFNFYCQSQTNSTKIFSSSIQYDQNLQQRDTISVVCQFYGNTTFKDPQSIFTAKIQGYLLPKQVLKPTDRIIIDLIDFQQNSYQRTFQCQTSESLNNKPQLKNQWVFTNTQSSNFVQNLYFYQINTNSSNQSQANTSVISIINITTSNQIQDGDDIVVQFPKQQFLKYESNQLASSQYFSELKNLTCIAIFPQATLQTNFISCILSEVSSYFSIQLTIQPNQLSQIDWNKQDLVIQFTGVAFQPNLQNESSFIQFLHISNDNYLISQSNLSFTSNGQIITNIEYQVNKISFYQLQSLNDAIQYLKYDYIQLQFIGQVQIQQLNQVLTLNLAFSQPIYFNELSFCSIETDCSKQKQIVNCSLSQDGILLLVQQIQLYATCNSSALSNFNITIHNPEINNQNSTGGAAQSIAINWNLTSTTSSQTLLSGHTSLTTNTSQCPQPHCATCTSPPSICIHCTQGYYLLPDQNSCVQTCPPPTVAHQQTATCQPCFQHQECLQCQSQNPAACTSCSPTYSLNSTLLPYCYVPLPPSSSASSSVTKDVVNRTPSNSTFSGALNRPEPGQPSQKQQQQQQQQQQQEQQQQQQQQQEAQASDQRGFAHFLAQTKSYTKGFILTLLIPLSILGACLTRLVTFCLKKREKKVHPPLPSESRSAQIAQNLDERQETQKDGNGGDEEQMRASSRVDTANMCPLNSRRGEQLQLEGVQQQSDGGVGGGESEGNGYLAFCWIAVILLLGNVGDLVEVPYIIFSQQNSFSNKSTTNVFDLQFSEADMGQICCLSYIALNAVCYLICIVMMVKAIIFETGSGEPLFCIYEVKLSSSSSFCGEEMKKDKSEAAACKGDSNAQNENGEKHKKVLSGRKLWKLIIDVFLRCLVVVGGKAFCMVYSNVANVKGWLTCQVDKNLRAFRLFYMTLCIHAIFNMISAVFFTLMLTHFSFASWTAVAQDSLTSQGSDGGVEFSFFVDILAFKFLMSLICFLNCLHIQQLISACKSPNLPGPQNPVSHRLQSPSTPSSSASPADAVERDACKVSYFENTPNAAEKTTPTAVTLASYRQQETSGTGSQNLIEGRPRRKKPSKLSLLLKRDSGQKSGSSLSSRQQETPSPNLPSYSPNLYPSQAYI</sequence>
<feature type="transmembrane region" description="Helical" evidence="2">
    <location>
        <begin position="1574"/>
        <end position="1596"/>
    </location>
</feature>
<feature type="transmembrane region" description="Helical" evidence="2">
    <location>
        <begin position="1524"/>
        <end position="1554"/>
    </location>
</feature>
<feature type="compositionally biased region" description="Low complexity" evidence="1">
    <location>
        <begin position="1703"/>
        <end position="1735"/>
    </location>
</feature>
<evidence type="ECO:0000256" key="3">
    <source>
        <dbReference type="SAM" id="SignalP"/>
    </source>
</evidence>
<feature type="signal peptide" evidence="3">
    <location>
        <begin position="1"/>
        <end position="20"/>
    </location>
</feature>
<feature type="compositionally biased region" description="Polar residues" evidence="1">
    <location>
        <begin position="1666"/>
        <end position="1680"/>
    </location>
</feature>
<feature type="transmembrane region" description="Helical" evidence="2">
    <location>
        <begin position="1227"/>
        <end position="1247"/>
    </location>
</feature>
<gene>
    <name evidence="4" type="primary">MTB2</name>
</gene>
<evidence type="ECO:0000313" key="4">
    <source>
        <dbReference type="EMBL" id="AGF25218.1"/>
    </source>
</evidence>
<keyword evidence="2" id="KW-0472">Membrane</keyword>
<dbReference type="EMBL" id="KC405254">
    <property type="protein sequence ID" value="AGF25218.1"/>
    <property type="molecule type" value="Genomic_DNA"/>
</dbReference>
<feature type="chain" id="PRO_5004015196" evidence="3">
    <location>
        <begin position="21"/>
        <end position="1735"/>
    </location>
</feature>
<dbReference type="SMART" id="SM00261">
    <property type="entry name" value="FU"/>
    <property type="match status" value="2"/>
</dbReference>
<proteinExistence type="predicted"/>
<name>M1JUD5_TETTH</name>
<feature type="region of interest" description="Disordered" evidence="1">
    <location>
        <begin position="1275"/>
        <end position="1300"/>
    </location>
</feature>
<protein>
    <submittedName>
        <fullName evidence="4">MTB2p</fullName>
    </submittedName>
</protein>
<feature type="compositionally biased region" description="Low complexity" evidence="1">
    <location>
        <begin position="1184"/>
        <end position="1208"/>
    </location>
</feature>
<feature type="compositionally biased region" description="Low complexity" evidence="1">
    <location>
        <begin position="1623"/>
        <end position="1635"/>
    </location>
</feature>